<evidence type="ECO:0000313" key="3">
    <source>
        <dbReference type="Proteomes" id="UP000006038"/>
    </source>
</evidence>
<sequence length="85" mass="9784">MHDRMLDPFELQVFEGDFSRMSSMSWLICLACCNHILAVFGMLSISGPRRSALVESVSSFTLSMFSHRILQRMSCSFWSTSMIFF</sequence>
<dbReference type="Gramene" id="OB08G22630.1">
    <property type="protein sequence ID" value="OB08G22630.1"/>
    <property type="gene ID" value="OB08G22630"/>
</dbReference>
<keyword evidence="1" id="KW-0812">Transmembrane</keyword>
<evidence type="ECO:0000313" key="2">
    <source>
        <dbReference type="EnsemblPlants" id="OB08G22630.1"/>
    </source>
</evidence>
<evidence type="ECO:0000256" key="1">
    <source>
        <dbReference type="SAM" id="Phobius"/>
    </source>
</evidence>
<reference evidence="2" key="2">
    <citation type="submission" date="2013-04" db="UniProtKB">
        <authorList>
            <consortium name="EnsemblPlants"/>
        </authorList>
    </citation>
    <scope>IDENTIFICATION</scope>
</reference>
<keyword evidence="1" id="KW-1133">Transmembrane helix</keyword>
<dbReference type="AlphaFoldDB" id="J3MT33"/>
<proteinExistence type="predicted"/>
<keyword evidence="1" id="KW-0472">Membrane</keyword>
<dbReference type="HOGENOM" id="CLU_2516273_0_0_1"/>
<feature type="transmembrane region" description="Helical" evidence="1">
    <location>
        <begin position="24"/>
        <end position="43"/>
    </location>
</feature>
<reference evidence="2" key="1">
    <citation type="journal article" date="2013" name="Nat. Commun.">
        <title>Whole-genome sequencing of Oryza brachyantha reveals mechanisms underlying Oryza genome evolution.</title>
        <authorList>
            <person name="Chen J."/>
            <person name="Huang Q."/>
            <person name="Gao D."/>
            <person name="Wang J."/>
            <person name="Lang Y."/>
            <person name="Liu T."/>
            <person name="Li B."/>
            <person name="Bai Z."/>
            <person name="Luis Goicoechea J."/>
            <person name="Liang C."/>
            <person name="Chen C."/>
            <person name="Zhang W."/>
            <person name="Sun S."/>
            <person name="Liao Y."/>
            <person name="Zhang X."/>
            <person name="Yang L."/>
            <person name="Song C."/>
            <person name="Wang M."/>
            <person name="Shi J."/>
            <person name="Liu G."/>
            <person name="Liu J."/>
            <person name="Zhou H."/>
            <person name="Zhou W."/>
            <person name="Yu Q."/>
            <person name="An N."/>
            <person name="Chen Y."/>
            <person name="Cai Q."/>
            <person name="Wang B."/>
            <person name="Liu B."/>
            <person name="Min J."/>
            <person name="Huang Y."/>
            <person name="Wu H."/>
            <person name="Li Z."/>
            <person name="Zhang Y."/>
            <person name="Yin Y."/>
            <person name="Song W."/>
            <person name="Jiang J."/>
            <person name="Jackson S.A."/>
            <person name="Wing R.A."/>
            <person name="Wang J."/>
            <person name="Chen M."/>
        </authorList>
    </citation>
    <scope>NUCLEOTIDE SEQUENCE [LARGE SCALE GENOMIC DNA]</scope>
    <source>
        <strain evidence="2">cv. IRGC 101232</strain>
    </source>
</reference>
<accession>J3MT33</accession>
<dbReference type="EnsemblPlants" id="OB08G22630.1">
    <property type="protein sequence ID" value="OB08G22630.1"/>
    <property type="gene ID" value="OB08G22630"/>
</dbReference>
<name>J3MT33_ORYBR</name>
<dbReference type="Proteomes" id="UP000006038">
    <property type="component" value="Chromosome 8"/>
</dbReference>
<keyword evidence="3" id="KW-1185">Reference proteome</keyword>
<protein>
    <submittedName>
        <fullName evidence="2">Uncharacterized protein</fullName>
    </submittedName>
</protein>
<organism evidence="2">
    <name type="scientific">Oryza brachyantha</name>
    <name type="common">malo sina</name>
    <dbReference type="NCBI Taxonomy" id="4533"/>
    <lineage>
        <taxon>Eukaryota</taxon>
        <taxon>Viridiplantae</taxon>
        <taxon>Streptophyta</taxon>
        <taxon>Embryophyta</taxon>
        <taxon>Tracheophyta</taxon>
        <taxon>Spermatophyta</taxon>
        <taxon>Magnoliopsida</taxon>
        <taxon>Liliopsida</taxon>
        <taxon>Poales</taxon>
        <taxon>Poaceae</taxon>
        <taxon>BOP clade</taxon>
        <taxon>Oryzoideae</taxon>
        <taxon>Oryzeae</taxon>
        <taxon>Oryzinae</taxon>
        <taxon>Oryza</taxon>
    </lineage>
</organism>